<dbReference type="InterPro" id="IPR037066">
    <property type="entry name" value="Plug_dom_sf"/>
</dbReference>
<accession>A0A495WDG9</accession>
<dbReference type="SUPFAM" id="SSF56935">
    <property type="entry name" value="Porins"/>
    <property type="match status" value="1"/>
</dbReference>
<feature type="domain" description="TonB-dependent receptor-like beta-barrel" evidence="15">
    <location>
        <begin position="266"/>
        <end position="669"/>
    </location>
</feature>
<evidence type="ECO:0000256" key="2">
    <source>
        <dbReference type="ARBA" id="ARBA00009810"/>
    </source>
</evidence>
<keyword evidence="3 11" id="KW-0813">Transport</keyword>
<gene>
    <name evidence="17" type="ORF">DFR40_1127</name>
</gene>
<evidence type="ECO:0000313" key="17">
    <source>
        <dbReference type="EMBL" id="RKT59244.1"/>
    </source>
</evidence>
<keyword evidence="7 12" id="KW-0798">TonB box</keyword>
<comment type="subcellular location">
    <subcellularLocation>
        <location evidence="1 11">Cell outer membrane</location>
        <topology evidence="1 11">Multi-pass membrane protein</topology>
    </subcellularLocation>
</comment>
<evidence type="ECO:0000256" key="1">
    <source>
        <dbReference type="ARBA" id="ARBA00004571"/>
    </source>
</evidence>
<keyword evidence="4 11" id="KW-1134">Transmembrane beta strand</keyword>
<keyword evidence="9 17" id="KW-0675">Receptor</keyword>
<dbReference type="InterPro" id="IPR010916">
    <property type="entry name" value="TonB_box_CS"/>
</dbReference>
<dbReference type="GO" id="GO:0044718">
    <property type="term" value="P:siderophore transmembrane transport"/>
    <property type="evidence" value="ECO:0007669"/>
    <property type="project" value="TreeGrafter"/>
</dbReference>
<feature type="chain" id="PRO_5019722682" evidence="14">
    <location>
        <begin position="20"/>
        <end position="707"/>
    </location>
</feature>
<feature type="short sequence motif" description="TonB box" evidence="12">
    <location>
        <begin position="27"/>
        <end position="33"/>
    </location>
</feature>
<evidence type="ECO:0000256" key="7">
    <source>
        <dbReference type="ARBA" id="ARBA00023077"/>
    </source>
</evidence>
<proteinExistence type="inferred from homology"/>
<evidence type="ECO:0000256" key="5">
    <source>
        <dbReference type="ARBA" id="ARBA00022692"/>
    </source>
</evidence>
<reference evidence="17 18" key="1">
    <citation type="submission" date="2018-10" db="EMBL/GenBank/DDBJ databases">
        <title>Genomic Encyclopedia of Type Strains, Phase IV (KMG-IV): sequencing the most valuable type-strain genomes for metagenomic binning, comparative biology and taxonomic classification.</title>
        <authorList>
            <person name="Goeker M."/>
        </authorList>
    </citation>
    <scope>NUCLEOTIDE SEQUENCE [LARGE SCALE GENOMIC DNA]</scope>
    <source>
        <strain evidence="17 18">DSM 23841</strain>
    </source>
</reference>
<evidence type="ECO:0000256" key="13">
    <source>
        <dbReference type="RuleBase" id="RU003357"/>
    </source>
</evidence>
<dbReference type="PANTHER" id="PTHR30069:SF29">
    <property type="entry name" value="HEMOGLOBIN AND HEMOGLOBIN-HAPTOGLOBIN-BINDING PROTEIN 1-RELATED"/>
    <property type="match status" value="1"/>
</dbReference>
<comment type="similarity">
    <text evidence="2 11 13">Belongs to the TonB-dependent receptor family.</text>
</comment>
<dbReference type="PROSITE" id="PS52016">
    <property type="entry name" value="TONB_DEPENDENT_REC_3"/>
    <property type="match status" value="1"/>
</dbReference>
<organism evidence="17 18">
    <name type="scientific">Azonexus fungiphilus</name>
    <dbReference type="NCBI Taxonomy" id="146940"/>
    <lineage>
        <taxon>Bacteria</taxon>
        <taxon>Pseudomonadati</taxon>
        <taxon>Pseudomonadota</taxon>
        <taxon>Betaproteobacteria</taxon>
        <taxon>Rhodocyclales</taxon>
        <taxon>Azonexaceae</taxon>
        <taxon>Azonexus</taxon>
    </lineage>
</organism>
<evidence type="ECO:0000259" key="16">
    <source>
        <dbReference type="Pfam" id="PF07715"/>
    </source>
</evidence>
<sequence>MSRHLGLLALTLAALPALADETRTLETITVTASGDAIDERLAAATQKTVIERAEIEALGGLTVNEVIRKLPGIDAGNHSGDGGPAANARGMGRDAVQFLVDGERPSANARYALTAVGRLPSGELERIEILRGASAEHGGGAAITVNLIMKKARPSTASTSLRVAAGTRGDEANGQLSASLGGGDKAFSWTLPLSINHHGMPTDKKTVRQASTAGMRTAWEIERERGAYTLDEFILSPRLTWRDDAGTLTLWPSLYHNRGERSTEVDRLAYADPLAGSGLADDGGRRDREDSAMTLLRLRLEGERKFAFGKLSGRVALLDGERRSDTARRWRDALGATTRADEAIRRDENEFSSAVRVDRGIGNGLFSAGLEQSWHRREERQRITGAGALRSDHAATSKQWSAWLQHEAPLGDKLTLTGGLRGEHIALTADGRAQSASQLAPSLAARFEIAPDLILRSSIGAGIKAPKIDEISGLTVRATGSNSPLEPDRAGNGSLEAERNLNWEAALEKRLPGDLGIVGANLYLRRTEDFIERRTQLEGTRWVERPYNEGTARHWGLELDAKLKTDRLGWKGAALRSHLTLPKARVDDERLGLTRDARELPRYQFTLGVDQALPAWQASAGFRLTQQGRVRTDIPGETSTRQRPKTLLDLYLTRRLTPQLNLRLDAQNLLRADTRRIATFTASADDWRLAGDERGQRTLLLSLEGKW</sequence>
<dbReference type="CDD" id="cd01347">
    <property type="entry name" value="ligand_gated_channel"/>
    <property type="match status" value="1"/>
</dbReference>
<evidence type="ECO:0000256" key="4">
    <source>
        <dbReference type="ARBA" id="ARBA00022452"/>
    </source>
</evidence>
<evidence type="ECO:0000256" key="12">
    <source>
        <dbReference type="PROSITE-ProRule" id="PRU10143"/>
    </source>
</evidence>
<evidence type="ECO:0000256" key="9">
    <source>
        <dbReference type="ARBA" id="ARBA00023170"/>
    </source>
</evidence>
<dbReference type="GO" id="GO:0009279">
    <property type="term" value="C:cell outer membrane"/>
    <property type="evidence" value="ECO:0007669"/>
    <property type="project" value="UniProtKB-SubCell"/>
</dbReference>
<evidence type="ECO:0000256" key="8">
    <source>
        <dbReference type="ARBA" id="ARBA00023136"/>
    </source>
</evidence>
<evidence type="ECO:0000256" key="3">
    <source>
        <dbReference type="ARBA" id="ARBA00022448"/>
    </source>
</evidence>
<keyword evidence="10 11" id="KW-0998">Cell outer membrane</keyword>
<evidence type="ECO:0000256" key="14">
    <source>
        <dbReference type="SAM" id="SignalP"/>
    </source>
</evidence>
<dbReference type="PANTHER" id="PTHR30069">
    <property type="entry name" value="TONB-DEPENDENT OUTER MEMBRANE RECEPTOR"/>
    <property type="match status" value="1"/>
</dbReference>
<keyword evidence="8 11" id="KW-0472">Membrane</keyword>
<evidence type="ECO:0000256" key="6">
    <source>
        <dbReference type="ARBA" id="ARBA00022729"/>
    </source>
</evidence>
<keyword evidence="5 11" id="KW-0812">Transmembrane</keyword>
<evidence type="ECO:0000313" key="18">
    <source>
        <dbReference type="Proteomes" id="UP000270626"/>
    </source>
</evidence>
<dbReference type="AlphaFoldDB" id="A0A495WDG9"/>
<keyword evidence="6 14" id="KW-0732">Signal</keyword>
<name>A0A495WDG9_9RHOO</name>
<feature type="domain" description="TonB-dependent receptor plug" evidence="16">
    <location>
        <begin position="44"/>
        <end position="142"/>
    </location>
</feature>
<protein>
    <submittedName>
        <fullName evidence="17">Iron complex outermembrane receptor protein</fullName>
    </submittedName>
</protein>
<dbReference type="InterPro" id="IPR012910">
    <property type="entry name" value="Plug_dom"/>
</dbReference>
<dbReference type="OrthoDB" id="8530571at2"/>
<dbReference type="Gene3D" id="2.40.170.20">
    <property type="entry name" value="TonB-dependent receptor, beta-barrel domain"/>
    <property type="match status" value="1"/>
</dbReference>
<dbReference type="Proteomes" id="UP000270626">
    <property type="component" value="Unassembled WGS sequence"/>
</dbReference>
<dbReference type="PROSITE" id="PS00430">
    <property type="entry name" value="TONB_DEPENDENT_REC_1"/>
    <property type="match status" value="1"/>
</dbReference>
<dbReference type="Pfam" id="PF00593">
    <property type="entry name" value="TonB_dep_Rec_b-barrel"/>
    <property type="match status" value="1"/>
</dbReference>
<comment type="caution">
    <text evidence="17">The sequence shown here is derived from an EMBL/GenBank/DDBJ whole genome shotgun (WGS) entry which is preliminary data.</text>
</comment>
<evidence type="ECO:0000259" key="15">
    <source>
        <dbReference type="Pfam" id="PF00593"/>
    </source>
</evidence>
<dbReference type="RefSeq" id="WP_121457501.1">
    <property type="nucleotide sequence ID" value="NZ_RBXP01000013.1"/>
</dbReference>
<dbReference type="EMBL" id="RBXP01000013">
    <property type="protein sequence ID" value="RKT59244.1"/>
    <property type="molecule type" value="Genomic_DNA"/>
</dbReference>
<evidence type="ECO:0000256" key="10">
    <source>
        <dbReference type="ARBA" id="ARBA00023237"/>
    </source>
</evidence>
<dbReference type="GO" id="GO:0015344">
    <property type="term" value="F:siderophore uptake transmembrane transporter activity"/>
    <property type="evidence" value="ECO:0007669"/>
    <property type="project" value="TreeGrafter"/>
</dbReference>
<dbReference type="Gene3D" id="2.170.130.10">
    <property type="entry name" value="TonB-dependent receptor, plug domain"/>
    <property type="match status" value="1"/>
</dbReference>
<dbReference type="InterPro" id="IPR039426">
    <property type="entry name" value="TonB-dep_rcpt-like"/>
</dbReference>
<evidence type="ECO:0000256" key="11">
    <source>
        <dbReference type="PROSITE-ProRule" id="PRU01360"/>
    </source>
</evidence>
<keyword evidence="18" id="KW-1185">Reference proteome</keyword>
<dbReference type="Pfam" id="PF07715">
    <property type="entry name" value="Plug"/>
    <property type="match status" value="1"/>
</dbReference>
<feature type="signal peptide" evidence="14">
    <location>
        <begin position="1"/>
        <end position="19"/>
    </location>
</feature>
<dbReference type="InterPro" id="IPR000531">
    <property type="entry name" value="Beta-barrel_TonB"/>
</dbReference>
<dbReference type="InterPro" id="IPR036942">
    <property type="entry name" value="Beta-barrel_TonB_sf"/>
</dbReference>